<dbReference type="RefSeq" id="WP_013736690.1">
    <property type="nucleotide sequence ID" value="NC_015435.1"/>
</dbReference>
<dbReference type="HOGENOM" id="CLU_859465_0_0_2"/>
<dbReference type="STRING" id="1006006.Mcup_0079"/>
<sequence length="323" mass="36328">MSSTAAYITSVSRLFKSTTLTKGTLNELLSSKDWKELLSILKEKGILEENLDSVEKAEIVLRKKALARLQELYNLSNSVKLARDIVLGYIYQQTLDEFTYLVSLVWNKIKGDTSKLLYLQGKVDQIPSSMEELNSILQGTIHGQALSFAVSKGPKDLSQLNSLLDYFFIYYMNSLTEGLKGEWKVSANSILCEYKDYYSASIAIRQKLNLGIRCRLNEDDIRDLSSSKSSEEITNILRRTVYSRNLDLSSIYSALASFHTLARSASRVGALSVFMGSPFNPIVAMGVSQLIRLDTEDLIMLLNGTKLGYLPERLKGYMSFQLI</sequence>
<organism evidence="1 2">
    <name type="scientific">Metallosphaera cuprina (strain Ar-4)</name>
    <dbReference type="NCBI Taxonomy" id="1006006"/>
    <lineage>
        <taxon>Archaea</taxon>
        <taxon>Thermoproteota</taxon>
        <taxon>Thermoprotei</taxon>
        <taxon>Sulfolobales</taxon>
        <taxon>Sulfolobaceae</taxon>
        <taxon>Metallosphaera</taxon>
    </lineage>
</organism>
<dbReference type="Proteomes" id="UP000007812">
    <property type="component" value="Chromosome"/>
</dbReference>
<gene>
    <name evidence="1" type="ordered locus">Mcup_0079</name>
</gene>
<dbReference type="GO" id="GO:0046961">
    <property type="term" value="F:proton-transporting ATPase activity, rotational mechanism"/>
    <property type="evidence" value="ECO:0007669"/>
    <property type="project" value="InterPro"/>
</dbReference>
<dbReference type="Pfam" id="PF01992">
    <property type="entry name" value="vATP-synt_AC39"/>
    <property type="match status" value="1"/>
</dbReference>
<dbReference type="AlphaFoldDB" id="F4FXZ1"/>
<accession>F4FXZ1</accession>
<dbReference type="InterPro" id="IPR036079">
    <property type="entry name" value="ATPase_csu/dsu_sf"/>
</dbReference>
<evidence type="ECO:0008006" key="3">
    <source>
        <dbReference type="Google" id="ProtNLM"/>
    </source>
</evidence>
<reference evidence="1 2" key="1">
    <citation type="journal article" date="2011" name="J. Bacteriol.">
        <title>Complete genome sequence of Metallosphaera cuprina, a metal sulfide-oxidizing archaeon from a hot spring.</title>
        <authorList>
            <person name="Liu L.J."/>
            <person name="You X.Y."/>
            <person name="Zheng H."/>
            <person name="Wang S."/>
            <person name="Jiang C.Y."/>
            <person name="Liu S.J."/>
        </authorList>
    </citation>
    <scope>NUCLEOTIDE SEQUENCE [LARGE SCALE GENOMIC DNA]</scope>
    <source>
        <strain evidence="1 2">Ar-4</strain>
    </source>
</reference>
<evidence type="ECO:0000313" key="1">
    <source>
        <dbReference type="EMBL" id="AEB94189.1"/>
    </source>
</evidence>
<dbReference type="EMBL" id="CP002656">
    <property type="protein sequence ID" value="AEB94189.1"/>
    <property type="molecule type" value="Genomic_DNA"/>
</dbReference>
<evidence type="ECO:0000313" key="2">
    <source>
        <dbReference type="Proteomes" id="UP000007812"/>
    </source>
</evidence>
<dbReference type="OrthoDB" id="42558at2157"/>
<dbReference type="InterPro" id="IPR002843">
    <property type="entry name" value="ATPase_V0-cplx_csu/dsu"/>
</dbReference>
<keyword evidence="2" id="KW-1185">Reference proteome</keyword>
<dbReference type="PATRIC" id="fig|1006006.8.peg.79"/>
<dbReference type="eggNOG" id="arCOG02459">
    <property type="taxonomic scope" value="Archaea"/>
</dbReference>
<dbReference type="GeneID" id="10492275"/>
<proteinExistence type="predicted"/>
<dbReference type="SUPFAM" id="SSF103486">
    <property type="entry name" value="V-type ATP synthase subunit C"/>
    <property type="match status" value="1"/>
</dbReference>
<name>F4FXZ1_METCR</name>
<dbReference type="KEGG" id="mcn:Mcup_0079"/>
<protein>
    <recommendedName>
        <fullName evidence="3">ATPase</fullName>
    </recommendedName>
</protein>